<feature type="signal peptide" evidence="3">
    <location>
        <begin position="1"/>
        <end position="24"/>
    </location>
</feature>
<evidence type="ECO:0000256" key="1">
    <source>
        <dbReference type="ARBA" id="ARBA00006096"/>
    </source>
</evidence>
<keyword evidence="4" id="KW-0645">Protease</keyword>
<comment type="caution">
    <text evidence="4">The sequence shown here is derived from an EMBL/GenBank/DDBJ whole genome shotgun (WGS) entry which is preliminary data.</text>
</comment>
<keyword evidence="4" id="KW-0121">Carboxypeptidase</keyword>
<dbReference type="PANTHER" id="PTHR30023:SF0">
    <property type="entry name" value="PENICILLIN-SENSITIVE CARBOXYPEPTIDASE A"/>
    <property type="match status" value="1"/>
</dbReference>
<name>A0A7W6EN86_9BACT</name>
<dbReference type="Gene3D" id="3.40.710.10">
    <property type="entry name" value="DD-peptidase/beta-lactamase superfamily"/>
    <property type="match status" value="2"/>
</dbReference>
<dbReference type="GO" id="GO:0006508">
    <property type="term" value="P:proteolysis"/>
    <property type="evidence" value="ECO:0007669"/>
    <property type="project" value="InterPro"/>
</dbReference>
<dbReference type="InterPro" id="IPR012338">
    <property type="entry name" value="Beta-lactam/transpept-like"/>
</dbReference>
<keyword evidence="2 4" id="KW-0378">Hydrolase</keyword>
<dbReference type="PANTHER" id="PTHR30023">
    <property type="entry name" value="D-ALANYL-D-ALANINE CARBOXYPEPTIDASE"/>
    <property type="match status" value="1"/>
</dbReference>
<dbReference type="Pfam" id="PF02113">
    <property type="entry name" value="Peptidase_S13"/>
    <property type="match status" value="1"/>
</dbReference>
<evidence type="ECO:0000313" key="4">
    <source>
        <dbReference type="EMBL" id="MBB3836116.1"/>
    </source>
</evidence>
<reference evidence="4 5" key="1">
    <citation type="submission" date="2020-08" db="EMBL/GenBank/DDBJ databases">
        <title>Genomic Encyclopedia of Type Strains, Phase IV (KMG-IV): sequencing the most valuable type-strain genomes for metagenomic binning, comparative biology and taxonomic classification.</title>
        <authorList>
            <person name="Goeker M."/>
        </authorList>
    </citation>
    <scope>NUCLEOTIDE SEQUENCE [LARGE SCALE GENOMIC DNA]</scope>
    <source>
        <strain evidence="4 5">DSM 17976</strain>
    </source>
</reference>
<dbReference type="RefSeq" id="WP_183970907.1">
    <property type="nucleotide sequence ID" value="NZ_JACIBY010000001.1"/>
</dbReference>
<keyword evidence="3" id="KW-0732">Signal</keyword>
<dbReference type="EC" id="3.4.21.-" evidence="4"/>
<keyword evidence="5" id="KW-1185">Reference proteome</keyword>
<protein>
    <submittedName>
        <fullName evidence="4">D-alanyl-D-alanine carboxypeptidase/D-alanyl-D-alanine-endopeptidase (Penicillin-binding protein 4)</fullName>
        <ecNumber evidence="4">3.4.16.4</ecNumber>
        <ecNumber evidence="4">3.4.21.-</ecNumber>
    </submittedName>
</protein>
<feature type="chain" id="PRO_5031529038" evidence="3">
    <location>
        <begin position="25"/>
        <end position="444"/>
    </location>
</feature>
<dbReference type="EC" id="3.4.16.4" evidence="4"/>
<dbReference type="InterPro" id="IPR000667">
    <property type="entry name" value="Peptidase_S13"/>
</dbReference>
<accession>A0A7W6EN86</accession>
<dbReference type="PRINTS" id="PR00922">
    <property type="entry name" value="DADACBPTASE3"/>
</dbReference>
<dbReference type="PROSITE" id="PS51257">
    <property type="entry name" value="PROKAR_LIPOPROTEIN"/>
    <property type="match status" value="1"/>
</dbReference>
<dbReference type="Proteomes" id="UP000541352">
    <property type="component" value="Unassembled WGS sequence"/>
</dbReference>
<evidence type="ECO:0000256" key="2">
    <source>
        <dbReference type="ARBA" id="ARBA00022801"/>
    </source>
</evidence>
<evidence type="ECO:0000313" key="5">
    <source>
        <dbReference type="Proteomes" id="UP000541352"/>
    </source>
</evidence>
<dbReference type="EMBL" id="JACIBY010000001">
    <property type="protein sequence ID" value="MBB3836116.1"/>
    <property type="molecule type" value="Genomic_DNA"/>
</dbReference>
<proteinExistence type="inferred from homology"/>
<sequence length="444" mass="50282">MLRPLQTLFFVFIGSFLLTSCATSQTKSTAKVNNAPPATKWGELVSNSAVFRQNHTGFALYDLEKQETVAEYQADRYFTPASNAKLFTLYAGLCMLGDSIPALRYTTKGDSLIFWGTGDPSLLHPDMPASNVFAFLKNWRGHLFYYPHNYTGKRFGAGWSWADYADYYQAEISPLPLYGNVVRFTNNTVSPRTFKDSLRTAAWSEKFKLARDEFANNFYSMGWPTKSFTEDLPFRVANSTMAYLLSDTLKKEVRLFPKTALGPQFKTLYSLPIDTLYRRMLQVSDNMFAEQILLLCASQIDPNNEGIDATKAIEHVKKQFLADLPDEPIWEDGSGLSRYNLFTPRSVVKLLQKIHAKVPQQERLFGLMAIGGKAGTIRNQYKSKTPFVFAKTGSLANTYCLSGYLRTKSGKTLIFSLMNGAYIKKTAEIRAEVERILTEIHEKY</sequence>
<organism evidence="4 5">
    <name type="scientific">Runella defluvii</name>
    <dbReference type="NCBI Taxonomy" id="370973"/>
    <lineage>
        <taxon>Bacteria</taxon>
        <taxon>Pseudomonadati</taxon>
        <taxon>Bacteroidota</taxon>
        <taxon>Cytophagia</taxon>
        <taxon>Cytophagales</taxon>
        <taxon>Spirosomataceae</taxon>
        <taxon>Runella</taxon>
    </lineage>
</organism>
<dbReference type="GO" id="GO:0000270">
    <property type="term" value="P:peptidoglycan metabolic process"/>
    <property type="evidence" value="ECO:0007669"/>
    <property type="project" value="TreeGrafter"/>
</dbReference>
<dbReference type="GO" id="GO:0009002">
    <property type="term" value="F:serine-type D-Ala-D-Ala carboxypeptidase activity"/>
    <property type="evidence" value="ECO:0007669"/>
    <property type="project" value="UniProtKB-EC"/>
</dbReference>
<gene>
    <name evidence="4" type="ORF">FHS57_000098</name>
</gene>
<evidence type="ECO:0000256" key="3">
    <source>
        <dbReference type="SAM" id="SignalP"/>
    </source>
</evidence>
<comment type="similarity">
    <text evidence="1">Belongs to the peptidase S13 family.</text>
</comment>
<dbReference type="SUPFAM" id="SSF56601">
    <property type="entry name" value="beta-lactamase/transpeptidase-like"/>
    <property type="match status" value="1"/>
</dbReference>
<dbReference type="AlphaFoldDB" id="A0A7W6EN86"/>